<dbReference type="GO" id="GO:0051865">
    <property type="term" value="P:protein autoubiquitination"/>
    <property type="evidence" value="ECO:0007669"/>
    <property type="project" value="TreeGrafter"/>
</dbReference>
<dbReference type="GO" id="GO:0061630">
    <property type="term" value="F:ubiquitin protein ligase activity"/>
    <property type="evidence" value="ECO:0007669"/>
    <property type="project" value="TreeGrafter"/>
</dbReference>
<evidence type="ECO:0000313" key="1">
    <source>
        <dbReference type="EMBL" id="EGD75803.1"/>
    </source>
</evidence>
<accession>F2UGQ3</accession>
<proteinExistence type="predicted"/>
<gene>
    <name evidence="1" type="ORF">PTSG_07921</name>
</gene>
<dbReference type="InterPro" id="IPR019193">
    <property type="entry name" value="UBQ-conj_enz_E2-bd_prot"/>
</dbReference>
<dbReference type="GO" id="GO:0031624">
    <property type="term" value="F:ubiquitin conjugating enzyme binding"/>
    <property type="evidence" value="ECO:0007669"/>
    <property type="project" value="TreeGrafter"/>
</dbReference>
<dbReference type="AlphaFoldDB" id="F2UGQ3"/>
<dbReference type="GO" id="GO:0005829">
    <property type="term" value="C:cytosol"/>
    <property type="evidence" value="ECO:0007669"/>
    <property type="project" value="TreeGrafter"/>
</dbReference>
<dbReference type="KEGG" id="sre:PTSG_07921"/>
<dbReference type="InParanoid" id="F2UGQ3"/>
<dbReference type="GO" id="GO:0030332">
    <property type="term" value="F:cyclin binding"/>
    <property type="evidence" value="ECO:0007669"/>
    <property type="project" value="TreeGrafter"/>
</dbReference>
<dbReference type="PANTHER" id="PTHR31531:SF2">
    <property type="entry name" value="E3 UBIQUITIN-PROTEIN LIGASE E3D"/>
    <property type="match status" value="1"/>
</dbReference>
<reference evidence="1" key="1">
    <citation type="submission" date="2009-08" db="EMBL/GenBank/DDBJ databases">
        <title>Annotation of Salpingoeca rosetta.</title>
        <authorList>
            <consortium name="The Broad Institute Genome Sequencing Platform"/>
            <person name="Russ C."/>
            <person name="Cuomo C."/>
            <person name="Burger G."/>
            <person name="Gray M.W."/>
            <person name="Holland P.W.H."/>
            <person name="King N."/>
            <person name="Lang F.B.F."/>
            <person name="Roger A.J."/>
            <person name="Ruiz-Trillo I."/>
            <person name="Young S.K."/>
            <person name="Zeng Q."/>
            <person name="Gargeya S."/>
            <person name="Alvarado L."/>
            <person name="Berlin A."/>
            <person name="Chapman S.B."/>
            <person name="Chen Z."/>
            <person name="Freedman E."/>
            <person name="Gellesch M."/>
            <person name="Goldberg J."/>
            <person name="Griggs A."/>
            <person name="Gujja S."/>
            <person name="Heilman E."/>
            <person name="Heiman D."/>
            <person name="Howarth C."/>
            <person name="Mehta T."/>
            <person name="Neiman D."/>
            <person name="Pearson M."/>
            <person name="Roberts A."/>
            <person name="Saif S."/>
            <person name="Shea T."/>
            <person name="Shenoy N."/>
            <person name="Sisk P."/>
            <person name="Stolte C."/>
            <person name="Sykes S."/>
            <person name="White J."/>
            <person name="Yandava C."/>
            <person name="Haas B."/>
            <person name="Nusbaum C."/>
            <person name="Birren B."/>
        </authorList>
    </citation>
    <scope>NUCLEOTIDE SEQUENCE [LARGE SCALE GENOMIC DNA]</scope>
    <source>
        <strain evidence="1">ATCC 50818</strain>
    </source>
</reference>
<evidence type="ECO:0008006" key="3">
    <source>
        <dbReference type="Google" id="ProtNLM"/>
    </source>
</evidence>
<name>F2UGQ3_SALR5</name>
<dbReference type="GeneID" id="16072284"/>
<keyword evidence="2" id="KW-1185">Reference proteome</keyword>
<dbReference type="PANTHER" id="PTHR31531">
    <property type="entry name" value="E3 UBIQUITIN-PROTEIN LIGASE E3D FAMILY MEMBER"/>
    <property type="match status" value="1"/>
</dbReference>
<dbReference type="GO" id="GO:0043161">
    <property type="term" value="P:proteasome-mediated ubiquitin-dependent protein catabolic process"/>
    <property type="evidence" value="ECO:0007669"/>
    <property type="project" value="TreeGrafter"/>
</dbReference>
<dbReference type="GO" id="GO:0006513">
    <property type="term" value="P:protein monoubiquitination"/>
    <property type="evidence" value="ECO:0007669"/>
    <property type="project" value="TreeGrafter"/>
</dbReference>
<protein>
    <recommendedName>
        <fullName evidence="3">HECT-type E3 ubiquitin transferase E3D</fullName>
    </recommendedName>
</protein>
<dbReference type="Pfam" id="PF09814">
    <property type="entry name" value="HECT_2"/>
    <property type="match status" value="1"/>
</dbReference>
<organism evidence="2">
    <name type="scientific">Salpingoeca rosetta (strain ATCC 50818 / BSB-021)</name>
    <dbReference type="NCBI Taxonomy" id="946362"/>
    <lineage>
        <taxon>Eukaryota</taxon>
        <taxon>Choanoflagellata</taxon>
        <taxon>Craspedida</taxon>
        <taxon>Salpingoecidae</taxon>
        <taxon>Salpingoeca</taxon>
    </lineage>
</organism>
<dbReference type="GO" id="GO:0000151">
    <property type="term" value="C:ubiquitin ligase complex"/>
    <property type="evidence" value="ECO:0007669"/>
    <property type="project" value="TreeGrafter"/>
</dbReference>
<dbReference type="Proteomes" id="UP000007799">
    <property type="component" value="Unassembled WGS sequence"/>
</dbReference>
<evidence type="ECO:0000313" key="2">
    <source>
        <dbReference type="Proteomes" id="UP000007799"/>
    </source>
</evidence>
<dbReference type="EMBL" id="GL832973">
    <property type="protein sequence ID" value="EGD75803.1"/>
    <property type="molecule type" value="Genomic_DNA"/>
</dbReference>
<dbReference type="RefSeq" id="XP_004991724.1">
    <property type="nucleotide sequence ID" value="XM_004991667.1"/>
</dbReference>
<sequence length="376" mass="41748">MALVVCEARPSVCSGHLFVRGPSHLNVNVVSQDGRLAVVDTQAERQLATIALPPHVRPSGLERTHQDEHTNTSTFRLVLHPSDTPFHRKPSSVSTSETRSSQQKACVKCTTCKAAVSPPLQPYRLPSLRWHEIQDFVNCCEDDHHTHVDLSVRIGEHSVLFDDEQLLLQRDQLITHDRQPLDTSTLSDEVVRCERCLASIGACAVFQGQPCVSLHRHAVHMDGGGLPAISLVHAFIAVVQERMRSYGWSKFLVVVRGEVATNPSHLLLWIPSPHVLDVVTCLLPLQNERNHTQETFSALKVLFKHSFASHSPTSSSDVVAAWHRDATVAELETTMETLLAVVRVLESTHRLHPPAHRVMASFPAAYLPLDHHLTTA</sequence>
<dbReference type="GO" id="GO:0005634">
    <property type="term" value="C:nucleus"/>
    <property type="evidence" value="ECO:0007669"/>
    <property type="project" value="TreeGrafter"/>
</dbReference>
<dbReference type="GO" id="GO:0000209">
    <property type="term" value="P:protein polyubiquitination"/>
    <property type="evidence" value="ECO:0007669"/>
    <property type="project" value="TreeGrafter"/>
</dbReference>